<dbReference type="InterPro" id="IPR005119">
    <property type="entry name" value="LysR_subst-bd"/>
</dbReference>
<dbReference type="PANTHER" id="PTHR30537:SF3">
    <property type="entry name" value="TRANSCRIPTIONAL REGULATORY PROTEIN"/>
    <property type="match status" value="1"/>
</dbReference>
<evidence type="ECO:0000259" key="5">
    <source>
        <dbReference type="PROSITE" id="PS50931"/>
    </source>
</evidence>
<dbReference type="Pfam" id="PF00126">
    <property type="entry name" value="HTH_1"/>
    <property type="match status" value="1"/>
</dbReference>
<name>A0A6B0U062_9RHOB</name>
<evidence type="ECO:0000256" key="3">
    <source>
        <dbReference type="ARBA" id="ARBA00023125"/>
    </source>
</evidence>
<accession>A0A6B0U062</accession>
<gene>
    <name evidence="6" type="ORF">GSH16_03655</name>
</gene>
<dbReference type="GO" id="GO:0003700">
    <property type="term" value="F:DNA-binding transcription factor activity"/>
    <property type="evidence" value="ECO:0007669"/>
    <property type="project" value="InterPro"/>
</dbReference>
<evidence type="ECO:0000313" key="6">
    <source>
        <dbReference type="EMBL" id="MXU64531.1"/>
    </source>
</evidence>
<protein>
    <submittedName>
        <fullName evidence="6">LysR family transcriptional regulator</fullName>
    </submittedName>
</protein>
<dbReference type="GO" id="GO:0006351">
    <property type="term" value="P:DNA-templated transcription"/>
    <property type="evidence" value="ECO:0007669"/>
    <property type="project" value="TreeGrafter"/>
</dbReference>
<dbReference type="PROSITE" id="PS50931">
    <property type="entry name" value="HTH_LYSR"/>
    <property type="match status" value="1"/>
</dbReference>
<organism evidence="6 7">
    <name type="scientific">Oceanomicrobium pacificus</name>
    <dbReference type="NCBI Taxonomy" id="2692916"/>
    <lineage>
        <taxon>Bacteria</taxon>
        <taxon>Pseudomonadati</taxon>
        <taxon>Pseudomonadota</taxon>
        <taxon>Alphaproteobacteria</taxon>
        <taxon>Rhodobacterales</taxon>
        <taxon>Paracoccaceae</taxon>
        <taxon>Oceanomicrobium</taxon>
    </lineage>
</organism>
<dbReference type="PANTHER" id="PTHR30537">
    <property type="entry name" value="HTH-TYPE TRANSCRIPTIONAL REGULATOR"/>
    <property type="match status" value="1"/>
</dbReference>
<comment type="similarity">
    <text evidence="1">Belongs to the LysR transcriptional regulatory family.</text>
</comment>
<dbReference type="Gene3D" id="1.10.10.10">
    <property type="entry name" value="Winged helix-like DNA-binding domain superfamily/Winged helix DNA-binding domain"/>
    <property type="match status" value="1"/>
</dbReference>
<dbReference type="Pfam" id="PF03466">
    <property type="entry name" value="LysR_substrate"/>
    <property type="match status" value="1"/>
</dbReference>
<dbReference type="RefSeq" id="WP_160852004.1">
    <property type="nucleotide sequence ID" value="NZ_WUWG01000001.1"/>
</dbReference>
<dbReference type="InterPro" id="IPR036390">
    <property type="entry name" value="WH_DNA-bd_sf"/>
</dbReference>
<dbReference type="Gene3D" id="3.40.190.290">
    <property type="match status" value="1"/>
</dbReference>
<dbReference type="GO" id="GO:0043565">
    <property type="term" value="F:sequence-specific DNA binding"/>
    <property type="evidence" value="ECO:0007669"/>
    <property type="project" value="TreeGrafter"/>
</dbReference>
<proteinExistence type="inferred from homology"/>
<evidence type="ECO:0000256" key="1">
    <source>
        <dbReference type="ARBA" id="ARBA00009437"/>
    </source>
</evidence>
<dbReference type="SUPFAM" id="SSF53850">
    <property type="entry name" value="Periplasmic binding protein-like II"/>
    <property type="match status" value="1"/>
</dbReference>
<evidence type="ECO:0000256" key="4">
    <source>
        <dbReference type="ARBA" id="ARBA00023163"/>
    </source>
</evidence>
<dbReference type="InterPro" id="IPR000847">
    <property type="entry name" value="LysR_HTH_N"/>
</dbReference>
<evidence type="ECO:0000256" key="2">
    <source>
        <dbReference type="ARBA" id="ARBA00023015"/>
    </source>
</evidence>
<dbReference type="InterPro" id="IPR036388">
    <property type="entry name" value="WH-like_DNA-bd_sf"/>
</dbReference>
<dbReference type="EMBL" id="WUWG01000001">
    <property type="protein sequence ID" value="MXU64531.1"/>
    <property type="molecule type" value="Genomic_DNA"/>
</dbReference>
<dbReference type="AlphaFoldDB" id="A0A6B0U062"/>
<dbReference type="InterPro" id="IPR058163">
    <property type="entry name" value="LysR-type_TF_proteobact-type"/>
</dbReference>
<reference evidence="6 7" key="1">
    <citation type="submission" date="2019-12" db="EMBL/GenBank/DDBJ databases">
        <title>Strain KN286 was isolated from seawater, which was collected from Caroline Seamount in the tropical western Pacific.</title>
        <authorList>
            <person name="Wang Q."/>
        </authorList>
    </citation>
    <scope>NUCLEOTIDE SEQUENCE [LARGE SCALE GENOMIC DNA]</scope>
    <source>
        <strain evidence="6 7">KN286</strain>
    </source>
</reference>
<feature type="domain" description="HTH lysR-type" evidence="5">
    <location>
        <begin position="15"/>
        <end position="72"/>
    </location>
</feature>
<evidence type="ECO:0000313" key="7">
    <source>
        <dbReference type="Proteomes" id="UP000436016"/>
    </source>
</evidence>
<keyword evidence="2" id="KW-0805">Transcription regulation</keyword>
<sequence>MDDCEEHLCNNERMEKWDDMRLVLEVVRAGSLTEAAARLKVSHATLSRRIAGFEARSGRRLFDRQRSGVVPTPEGRAVAEAALRMEDAADRLDRLMAAGDHRLEGPITFTAPQLLMETHLNRICGRFLDAHPGIELTVLASNDMLNLAKREADVALRVTAKPPDTLVGQRLCPQRTGIFGRRDYVERLRSPGNRRADWIGFTWWGGVPPRCRTIWPDARLHMRFDDMVAARAAIADGLGIGRMPYFLGNATPGLVPVPELGSEDYPDVWLLTHRDLRRVDRLLTFRRFVADAMRAVRPAFVGPVDRAADAAPTDAGAASA</sequence>
<comment type="caution">
    <text evidence="6">The sequence shown here is derived from an EMBL/GenBank/DDBJ whole genome shotgun (WGS) entry which is preliminary data.</text>
</comment>
<keyword evidence="4" id="KW-0804">Transcription</keyword>
<keyword evidence="3" id="KW-0238">DNA-binding</keyword>
<keyword evidence="7" id="KW-1185">Reference proteome</keyword>
<dbReference type="SUPFAM" id="SSF46785">
    <property type="entry name" value="Winged helix' DNA-binding domain"/>
    <property type="match status" value="1"/>
</dbReference>
<dbReference type="Proteomes" id="UP000436016">
    <property type="component" value="Unassembled WGS sequence"/>
</dbReference>